<evidence type="ECO:0000256" key="1">
    <source>
        <dbReference type="SAM" id="MobiDB-lite"/>
    </source>
</evidence>
<gene>
    <name evidence="2" type="primary">SSRP1</name>
    <name evidence="2" type="ORF">CR513_04391</name>
</gene>
<dbReference type="EMBL" id="QJKJ01000731">
    <property type="protein sequence ID" value="RDY11009.1"/>
    <property type="molecule type" value="Genomic_DNA"/>
</dbReference>
<feature type="compositionally biased region" description="Basic and acidic residues" evidence="1">
    <location>
        <begin position="54"/>
        <end position="68"/>
    </location>
</feature>
<sequence>MNFSKIVNSYFDCKKTNGGISFTDERRRVVGEKCEAWLVANCFISFMQFHRAKARADNKIRSKDDHSGYKNPQPMNIDSRNESDSALG</sequence>
<name>A0A371I7L6_MUCPR</name>
<comment type="caution">
    <text evidence="2">The sequence shown here is derived from an EMBL/GenBank/DDBJ whole genome shotgun (WGS) entry which is preliminary data.</text>
</comment>
<protein>
    <submittedName>
        <fullName evidence="2">FACT complex subunit SSRP1</fullName>
    </submittedName>
</protein>
<proteinExistence type="predicted"/>
<organism evidence="2 3">
    <name type="scientific">Mucuna pruriens</name>
    <name type="common">Velvet bean</name>
    <name type="synonym">Dolichos pruriens</name>
    <dbReference type="NCBI Taxonomy" id="157652"/>
    <lineage>
        <taxon>Eukaryota</taxon>
        <taxon>Viridiplantae</taxon>
        <taxon>Streptophyta</taxon>
        <taxon>Embryophyta</taxon>
        <taxon>Tracheophyta</taxon>
        <taxon>Spermatophyta</taxon>
        <taxon>Magnoliopsida</taxon>
        <taxon>eudicotyledons</taxon>
        <taxon>Gunneridae</taxon>
        <taxon>Pentapetalae</taxon>
        <taxon>rosids</taxon>
        <taxon>fabids</taxon>
        <taxon>Fabales</taxon>
        <taxon>Fabaceae</taxon>
        <taxon>Papilionoideae</taxon>
        <taxon>50 kb inversion clade</taxon>
        <taxon>NPAAA clade</taxon>
        <taxon>indigoferoid/millettioid clade</taxon>
        <taxon>Phaseoleae</taxon>
        <taxon>Mucuna</taxon>
    </lineage>
</organism>
<dbReference type="AlphaFoldDB" id="A0A371I7L6"/>
<evidence type="ECO:0000313" key="2">
    <source>
        <dbReference type="EMBL" id="RDY11009.1"/>
    </source>
</evidence>
<feature type="non-terminal residue" evidence="2">
    <location>
        <position position="88"/>
    </location>
</feature>
<reference evidence="2" key="1">
    <citation type="submission" date="2018-05" db="EMBL/GenBank/DDBJ databases">
        <title>Draft genome of Mucuna pruriens seed.</title>
        <authorList>
            <person name="Nnadi N.E."/>
            <person name="Vos R."/>
            <person name="Hasami M.H."/>
            <person name="Devisetty U.K."/>
            <person name="Aguiy J.C."/>
        </authorList>
    </citation>
    <scope>NUCLEOTIDE SEQUENCE [LARGE SCALE GENOMIC DNA]</scope>
    <source>
        <strain evidence="2">JCA_2017</strain>
    </source>
</reference>
<dbReference type="STRING" id="157652.A0A371I7L6"/>
<feature type="non-terminal residue" evidence="2">
    <location>
        <position position="1"/>
    </location>
</feature>
<feature type="region of interest" description="Disordered" evidence="1">
    <location>
        <begin position="54"/>
        <end position="88"/>
    </location>
</feature>
<dbReference type="Proteomes" id="UP000257109">
    <property type="component" value="Unassembled WGS sequence"/>
</dbReference>
<evidence type="ECO:0000313" key="3">
    <source>
        <dbReference type="Proteomes" id="UP000257109"/>
    </source>
</evidence>
<keyword evidence="3" id="KW-1185">Reference proteome</keyword>
<accession>A0A371I7L6</accession>
<feature type="compositionally biased region" description="Basic and acidic residues" evidence="1">
    <location>
        <begin position="79"/>
        <end position="88"/>
    </location>
</feature>
<dbReference type="OrthoDB" id="1919336at2759"/>